<protein>
    <submittedName>
        <fullName evidence="1">16440_t:CDS:1</fullName>
    </submittedName>
</protein>
<gene>
    <name evidence="1" type="ORF">SPELUC_LOCUS5058</name>
</gene>
<reference evidence="1" key="1">
    <citation type="submission" date="2021-06" db="EMBL/GenBank/DDBJ databases">
        <authorList>
            <person name="Kallberg Y."/>
            <person name="Tangrot J."/>
            <person name="Rosling A."/>
        </authorList>
    </citation>
    <scope>NUCLEOTIDE SEQUENCE</scope>
    <source>
        <strain evidence="1">28 12/20/2015</strain>
    </source>
</reference>
<evidence type="ECO:0000313" key="2">
    <source>
        <dbReference type="Proteomes" id="UP000789366"/>
    </source>
</evidence>
<dbReference type="EMBL" id="CAJVPW010004925">
    <property type="protein sequence ID" value="CAG8547304.1"/>
    <property type="molecule type" value="Genomic_DNA"/>
</dbReference>
<keyword evidence="2" id="KW-1185">Reference proteome</keyword>
<accession>A0ACA9LXR7</accession>
<proteinExistence type="predicted"/>
<organism evidence="1 2">
    <name type="scientific">Cetraspora pellucida</name>
    <dbReference type="NCBI Taxonomy" id="1433469"/>
    <lineage>
        <taxon>Eukaryota</taxon>
        <taxon>Fungi</taxon>
        <taxon>Fungi incertae sedis</taxon>
        <taxon>Mucoromycota</taxon>
        <taxon>Glomeromycotina</taxon>
        <taxon>Glomeromycetes</taxon>
        <taxon>Diversisporales</taxon>
        <taxon>Gigasporaceae</taxon>
        <taxon>Cetraspora</taxon>
    </lineage>
</organism>
<comment type="caution">
    <text evidence="1">The sequence shown here is derived from an EMBL/GenBank/DDBJ whole genome shotgun (WGS) entry which is preliminary data.</text>
</comment>
<sequence>MLFTGYCSYPCQPSNYSSRGLDRVTSYTIIVISYFWCPPPNCNQQLYRLFYQHQCSEGSTGTDMLKANDKKIDVNNINLDRSYTLEEFEFINDQVKTRSLEIDGHPVDLFDLDKNGKLIPMPQSPYSREKVVAEIVKQLSEWNIWTQQNGGVTSSQGGFDFDVGGGKTIRAPDIAYIPKEIDRKLDAQQNWSFKGDPFTPIFVIEVEKFSTRSKFEELDRKFNDVYFAEGTSVQLGWLIDPENKEIHIYRRGRCRINHGWKDVNAKDFLPRFILEIWKIEHVISQRESVSPEPTENNTPHNCPYCSETLTSVYDMMKHIESNHAYKQRRID</sequence>
<evidence type="ECO:0000313" key="1">
    <source>
        <dbReference type="EMBL" id="CAG8547304.1"/>
    </source>
</evidence>
<dbReference type="Proteomes" id="UP000789366">
    <property type="component" value="Unassembled WGS sequence"/>
</dbReference>
<name>A0ACA9LXR7_9GLOM</name>